<feature type="domain" description="Alpha/beta-hydrolase N-terminal" evidence="3">
    <location>
        <begin position="26"/>
        <end position="233"/>
    </location>
</feature>
<dbReference type="InterPro" id="IPR027787">
    <property type="entry name" value="Alpha/beta-hydrolase_catalytic"/>
</dbReference>
<name>A0ABU8TMG2_9HYPH</name>
<dbReference type="PIRSF" id="PIRSF007542">
    <property type="entry name" value="UCP007542"/>
    <property type="match status" value="1"/>
</dbReference>
<dbReference type="Pfam" id="PF10081">
    <property type="entry name" value="Abhydrolase_9"/>
    <property type="match status" value="1"/>
</dbReference>
<dbReference type="InterPro" id="IPR012037">
    <property type="entry name" value="Alpha/beta-hydrolase_fam"/>
</dbReference>
<comment type="caution">
    <text evidence="4">The sequence shown here is derived from an EMBL/GenBank/DDBJ whole genome shotgun (WGS) entry which is preliminary data.</text>
</comment>
<keyword evidence="1" id="KW-1133">Transmembrane helix</keyword>
<gene>
    <name evidence="4" type="ORF">V6575_14755</name>
</gene>
<feature type="transmembrane region" description="Helical" evidence="1">
    <location>
        <begin position="118"/>
        <end position="141"/>
    </location>
</feature>
<dbReference type="Pfam" id="PF15420">
    <property type="entry name" value="Abhydrolase_9_N"/>
    <property type="match status" value="1"/>
</dbReference>
<keyword evidence="1" id="KW-0812">Transmembrane</keyword>
<proteinExistence type="predicted"/>
<feature type="transmembrane region" description="Helical" evidence="1">
    <location>
        <begin position="153"/>
        <end position="173"/>
    </location>
</feature>
<sequence>MLSYVSRLKLSALGVALGLLFFAASLTPSMIPKSAVLFGVLGGLAMTIGYLIAVVLIGLWHYMQLPVTHSKIGRGLVRSALTLMGIAALIWGLMIHRPGQDSIRALMGMEPLGSGHEVLVLAVSAAVFMVLLLLGRIFLFFIRRLDSPLARFVPPRVAIALSIVVVATFSWYVSNGVLLRWGLNTVDSALAEVDALIDPAISAPTNPLRSGSPASLIGWETMGARGRSFAAGGWDAIAISEFYSDAQADDYEVLDPIRIYAGLNSAETIEARAQLVLDEMIRTKAFERSAVVIATPTGTGWVDEAAVDPLEVLFRGDIAIVSMQYSYLMSPLALFVEPDVAPDSARALVRAVQGYWSKLPEATRPKLYLFGLSLGSYGSEQALSLIDWMDDPASGALWSGPTYGNVLWKQLTHSRTPGSLVWLPKIGDGKTVRFTTQENALIEPGKVWTDPRIVYLQYPSDPITFFETSLAVRPSDWMIEKRAPDVSDLVRWYPIVTMLQLGIDMLAAADVPAGYGHLFAASHYIDAWVALSEPSNISEADVTRLKADFAPK</sequence>
<keyword evidence="1" id="KW-0472">Membrane</keyword>
<organism evidence="4 5">
    <name type="scientific">Roseibium algae</name>
    <dbReference type="NCBI Taxonomy" id="3123038"/>
    <lineage>
        <taxon>Bacteria</taxon>
        <taxon>Pseudomonadati</taxon>
        <taxon>Pseudomonadota</taxon>
        <taxon>Alphaproteobacteria</taxon>
        <taxon>Hyphomicrobiales</taxon>
        <taxon>Stappiaceae</taxon>
        <taxon>Roseibium</taxon>
    </lineage>
</organism>
<evidence type="ECO:0000256" key="1">
    <source>
        <dbReference type="SAM" id="Phobius"/>
    </source>
</evidence>
<dbReference type="RefSeq" id="WP_340275371.1">
    <property type="nucleotide sequence ID" value="NZ_JBAKIA010000010.1"/>
</dbReference>
<feature type="domain" description="Alpha/beta-hydrolase catalytic" evidence="2">
    <location>
        <begin position="257"/>
        <end position="545"/>
    </location>
</feature>
<dbReference type="EMBL" id="JBAKIA010000010">
    <property type="protein sequence ID" value="MEJ8475353.1"/>
    <property type="molecule type" value="Genomic_DNA"/>
</dbReference>
<evidence type="ECO:0000313" key="4">
    <source>
        <dbReference type="EMBL" id="MEJ8475353.1"/>
    </source>
</evidence>
<evidence type="ECO:0000313" key="5">
    <source>
        <dbReference type="Proteomes" id="UP001385499"/>
    </source>
</evidence>
<reference evidence="4 5" key="1">
    <citation type="submission" date="2024-02" db="EMBL/GenBank/DDBJ databases">
        <title>Roseibium algae sp. nov., isolated from marine alga (Grateloupia sp.), showing potential in myo-inositol conversion.</title>
        <authorList>
            <person name="Wang Y."/>
        </authorList>
    </citation>
    <scope>NUCLEOTIDE SEQUENCE [LARGE SCALE GENOMIC DNA]</scope>
    <source>
        <strain evidence="4 5">H3510</strain>
    </source>
</reference>
<protein>
    <submittedName>
        <fullName evidence="4">Alpha/beta-hydrolase family protein</fullName>
    </submittedName>
</protein>
<feature type="transmembrane region" description="Helical" evidence="1">
    <location>
        <begin position="75"/>
        <end position="98"/>
    </location>
</feature>
<keyword evidence="5" id="KW-1185">Reference proteome</keyword>
<evidence type="ECO:0000259" key="3">
    <source>
        <dbReference type="Pfam" id="PF15420"/>
    </source>
</evidence>
<dbReference type="Proteomes" id="UP001385499">
    <property type="component" value="Unassembled WGS sequence"/>
</dbReference>
<evidence type="ECO:0000259" key="2">
    <source>
        <dbReference type="Pfam" id="PF10081"/>
    </source>
</evidence>
<accession>A0ABU8TMG2</accession>
<feature type="transmembrane region" description="Helical" evidence="1">
    <location>
        <begin position="35"/>
        <end position="63"/>
    </location>
</feature>
<dbReference type="InterPro" id="IPR027788">
    <property type="entry name" value="Alpha/beta-hydrolase_N_dom"/>
</dbReference>